<dbReference type="Gramene" id="Psat02G0048800-T1">
    <property type="protein sequence ID" value="KAI5433225.1"/>
    <property type="gene ID" value="KIW84_020488"/>
</dbReference>
<accession>A0A9D4Y9A1</accession>
<dbReference type="PANTHER" id="PTHR46033:SF8">
    <property type="entry name" value="PROTEIN MAINTENANCE OF MERISTEMS-LIKE"/>
    <property type="match status" value="1"/>
</dbReference>
<evidence type="ECO:0000313" key="3">
    <source>
        <dbReference type="Proteomes" id="UP001058974"/>
    </source>
</evidence>
<comment type="caution">
    <text evidence="2">The sequence shown here is derived from an EMBL/GenBank/DDBJ whole genome shotgun (WGS) entry which is preliminary data.</text>
</comment>
<dbReference type="PANTHER" id="PTHR46033">
    <property type="entry name" value="PROTEIN MAIN-LIKE 2"/>
    <property type="match status" value="1"/>
</dbReference>
<dbReference type="GO" id="GO:0010073">
    <property type="term" value="P:meristem maintenance"/>
    <property type="evidence" value="ECO:0007669"/>
    <property type="project" value="InterPro"/>
</dbReference>
<reference evidence="2 3" key="1">
    <citation type="journal article" date="2022" name="Nat. Genet.">
        <title>Improved pea reference genome and pan-genome highlight genomic features and evolutionary characteristics.</title>
        <authorList>
            <person name="Yang T."/>
            <person name="Liu R."/>
            <person name="Luo Y."/>
            <person name="Hu S."/>
            <person name="Wang D."/>
            <person name="Wang C."/>
            <person name="Pandey M.K."/>
            <person name="Ge S."/>
            <person name="Xu Q."/>
            <person name="Li N."/>
            <person name="Li G."/>
            <person name="Huang Y."/>
            <person name="Saxena R.K."/>
            <person name="Ji Y."/>
            <person name="Li M."/>
            <person name="Yan X."/>
            <person name="He Y."/>
            <person name="Liu Y."/>
            <person name="Wang X."/>
            <person name="Xiang C."/>
            <person name="Varshney R.K."/>
            <person name="Ding H."/>
            <person name="Gao S."/>
            <person name="Zong X."/>
        </authorList>
    </citation>
    <scope>NUCLEOTIDE SEQUENCE [LARGE SCALE GENOMIC DNA]</scope>
    <source>
        <strain evidence="2 3">cv. Zhongwan 6</strain>
    </source>
</reference>
<feature type="domain" description="Aminotransferase-like plant mobile" evidence="1">
    <location>
        <begin position="15"/>
        <end position="102"/>
    </location>
</feature>
<protein>
    <recommendedName>
        <fullName evidence="1">Aminotransferase-like plant mobile domain-containing protein</fullName>
    </recommendedName>
</protein>
<name>A0A9D4Y9A1_PEA</name>
<dbReference type="AlphaFoldDB" id="A0A9D4Y9A1"/>
<dbReference type="Pfam" id="PF10536">
    <property type="entry name" value="PMD"/>
    <property type="match status" value="1"/>
</dbReference>
<keyword evidence="3" id="KW-1185">Reference proteome</keyword>
<organism evidence="2 3">
    <name type="scientific">Pisum sativum</name>
    <name type="common">Garden pea</name>
    <name type="synonym">Lathyrus oleraceus</name>
    <dbReference type="NCBI Taxonomy" id="3888"/>
    <lineage>
        <taxon>Eukaryota</taxon>
        <taxon>Viridiplantae</taxon>
        <taxon>Streptophyta</taxon>
        <taxon>Embryophyta</taxon>
        <taxon>Tracheophyta</taxon>
        <taxon>Spermatophyta</taxon>
        <taxon>Magnoliopsida</taxon>
        <taxon>eudicotyledons</taxon>
        <taxon>Gunneridae</taxon>
        <taxon>Pentapetalae</taxon>
        <taxon>rosids</taxon>
        <taxon>fabids</taxon>
        <taxon>Fabales</taxon>
        <taxon>Fabaceae</taxon>
        <taxon>Papilionoideae</taxon>
        <taxon>50 kb inversion clade</taxon>
        <taxon>NPAAA clade</taxon>
        <taxon>Hologalegina</taxon>
        <taxon>IRL clade</taxon>
        <taxon>Fabeae</taxon>
        <taxon>Lathyrus</taxon>
    </lineage>
</organism>
<gene>
    <name evidence="2" type="ORF">KIW84_020488</name>
</gene>
<evidence type="ECO:0000313" key="2">
    <source>
        <dbReference type="EMBL" id="KAI5433225.1"/>
    </source>
</evidence>
<evidence type="ECO:0000259" key="1">
    <source>
        <dbReference type="Pfam" id="PF10536"/>
    </source>
</evidence>
<dbReference type="InterPro" id="IPR019557">
    <property type="entry name" value="AminoTfrase-like_pln_mobile"/>
</dbReference>
<dbReference type="Proteomes" id="UP001058974">
    <property type="component" value="Chromosome 2"/>
</dbReference>
<dbReference type="InterPro" id="IPR044824">
    <property type="entry name" value="MAIN-like"/>
</dbReference>
<dbReference type="EMBL" id="JAMSHJ010000002">
    <property type="protein sequence ID" value="KAI5433225.1"/>
    <property type="molecule type" value="Genomic_DNA"/>
</dbReference>
<proteinExistence type="predicted"/>
<sequence length="127" mass="14770">MITISKTHCVMSWKSISYLKQYYASIILSEESTEYEKIIKARCYIMILFGNFLFPESTGNSVNIMYLPLLRNINKVSIYSWGSVVLTHLYSAMCKKAKKNTCTFFFMCVFATSMRLVKNVVTRPDKR</sequence>